<accession>A0ABQ5ITW6</accession>
<keyword evidence="2" id="KW-1185">Reference proteome</keyword>
<gene>
    <name evidence="1" type="ORF">Tco_1112981</name>
</gene>
<comment type="caution">
    <text evidence="1">The sequence shown here is derived from an EMBL/GenBank/DDBJ whole genome shotgun (WGS) entry which is preliminary data.</text>
</comment>
<proteinExistence type="predicted"/>
<dbReference type="Proteomes" id="UP001151760">
    <property type="component" value="Unassembled WGS sequence"/>
</dbReference>
<dbReference type="EMBL" id="BQNB010021081">
    <property type="protein sequence ID" value="GJU02643.1"/>
    <property type="molecule type" value="Genomic_DNA"/>
</dbReference>
<sequence length="208" mass="23508">MMVTLQFGKAKESTCFEVDGYVELNSRSVTQADSNVSGDLMEILNHVRVETNISDHSKKPGNASIGNNSGVLYVKLFNGDASRKSANFRTLLAPAGNGRTWLLQLSRFLLCMNDYVYGYYKMLDEKLVLVDNDWKPLKKVGDPVNADSGSDLDVVYDETAQYMPNRGANDANLYEDEDDDVYDTYDLEDLTKQQLSFYDRMNINLHLI</sequence>
<reference evidence="1" key="2">
    <citation type="submission" date="2022-01" db="EMBL/GenBank/DDBJ databases">
        <authorList>
            <person name="Yamashiro T."/>
            <person name="Shiraishi A."/>
            <person name="Satake H."/>
            <person name="Nakayama K."/>
        </authorList>
    </citation>
    <scope>NUCLEOTIDE SEQUENCE</scope>
</reference>
<evidence type="ECO:0000313" key="1">
    <source>
        <dbReference type="EMBL" id="GJU02643.1"/>
    </source>
</evidence>
<protein>
    <submittedName>
        <fullName evidence="1">Uncharacterized protein</fullName>
    </submittedName>
</protein>
<name>A0ABQ5ITW6_9ASTR</name>
<organism evidence="1 2">
    <name type="scientific">Tanacetum coccineum</name>
    <dbReference type="NCBI Taxonomy" id="301880"/>
    <lineage>
        <taxon>Eukaryota</taxon>
        <taxon>Viridiplantae</taxon>
        <taxon>Streptophyta</taxon>
        <taxon>Embryophyta</taxon>
        <taxon>Tracheophyta</taxon>
        <taxon>Spermatophyta</taxon>
        <taxon>Magnoliopsida</taxon>
        <taxon>eudicotyledons</taxon>
        <taxon>Gunneridae</taxon>
        <taxon>Pentapetalae</taxon>
        <taxon>asterids</taxon>
        <taxon>campanulids</taxon>
        <taxon>Asterales</taxon>
        <taxon>Asteraceae</taxon>
        <taxon>Asteroideae</taxon>
        <taxon>Anthemideae</taxon>
        <taxon>Anthemidinae</taxon>
        <taxon>Tanacetum</taxon>
    </lineage>
</organism>
<reference evidence="1" key="1">
    <citation type="journal article" date="2022" name="Int. J. Mol. Sci.">
        <title>Draft Genome of Tanacetum Coccineum: Genomic Comparison of Closely Related Tanacetum-Family Plants.</title>
        <authorList>
            <person name="Yamashiro T."/>
            <person name="Shiraishi A."/>
            <person name="Nakayama K."/>
            <person name="Satake H."/>
        </authorList>
    </citation>
    <scope>NUCLEOTIDE SEQUENCE</scope>
</reference>
<evidence type="ECO:0000313" key="2">
    <source>
        <dbReference type="Proteomes" id="UP001151760"/>
    </source>
</evidence>